<accession>A0A0E0PJ67</accession>
<protein>
    <submittedName>
        <fullName evidence="1">Uncharacterized protein</fullName>
    </submittedName>
</protein>
<dbReference type="HOGENOM" id="CLU_163630_0_0_1"/>
<dbReference type="OMA" id="ACNSGAN"/>
<keyword evidence="2" id="KW-1185">Reference proteome</keyword>
<evidence type="ECO:0000313" key="1">
    <source>
        <dbReference type="EnsemblPlants" id="ORUFI05G08390.1"/>
    </source>
</evidence>
<organism evidence="1 2">
    <name type="scientific">Oryza rufipogon</name>
    <name type="common">Brownbeard rice</name>
    <name type="synonym">Asian wild rice</name>
    <dbReference type="NCBI Taxonomy" id="4529"/>
    <lineage>
        <taxon>Eukaryota</taxon>
        <taxon>Viridiplantae</taxon>
        <taxon>Streptophyta</taxon>
        <taxon>Embryophyta</taxon>
        <taxon>Tracheophyta</taxon>
        <taxon>Spermatophyta</taxon>
        <taxon>Magnoliopsida</taxon>
        <taxon>Liliopsida</taxon>
        <taxon>Poales</taxon>
        <taxon>Poaceae</taxon>
        <taxon>BOP clade</taxon>
        <taxon>Oryzoideae</taxon>
        <taxon>Oryzeae</taxon>
        <taxon>Oryzinae</taxon>
        <taxon>Oryza</taxon>
    </lineage>
</organism>
<proteinExistence type="predicted"/>
<dbReference type="AlphaFoldDB" id="A0A0E0PJ67"/>
<reference evidence="2" key="1">
    <citation type="submission" date="2013-06" db="EMBL/GenBank/DDBJ databases">
        <authorList>
            <person name="Zhao Q."/>
        </authorList>
    </citation>
    <scope>NUCLEOTIDE SEQUENCE</scope>
    <source>
        <strain evidence="2">cv. W1943</strain>
    </source>
</reference>
<dbReference type="EnsemblPlants" id="ORUFI05G08390.1">
    <property type="protein sequence ID" value="ORUFI05G08390.1"/>
    <property type="gene ID" value="ORUFI05G08390"/>
</dbReference>
<sequence>MRRRRVIVDAREGVVDEGAQGHTEDDNGDTIAAVVEVDDAEEPIRTVKDETSRRVCQTRGQLGTNTCNGVANTARAR</sequence>
<reference evidence="1" key="2">
    <citation type="submission" date="2015-06" db="UniProtKB">
        <authorList>
            <consortium name="EnsemblPlants"/>
        </authorList>
    </citation>
    <scope>IDENTIFICATION</scope>
</reference>
<evidence type="ECO:0000313" key="2">
    <source>
        <dbReference type="Proteomes" id="UP000008022"/>
    </source>
</evidence>
<dbReference type="Proteomes" id="UP000008022">
    <property type="component" value="Unassembled WGS sequence"/>
</dbReference>
<dbReference type="Gramene" id="ORUFI05G08390.1">
    <property type="protein sequence ID" value="ORUFI05G08390.1"/>
    <property type="gene ID" value="ORUFI05G08390"/>
</dbReference>
<name>A0A0E0PJ67_ORYRU</name>